<keyword evidence="3" id="KW-1185">Reference proteome</keyword>
<feature type="domain" description="HD/PDEase" evidence="1">
    <location>
        <begin position="25"/>
        <end position="136"/>
    </location>
</feature>
<gene>
    <name evidence="2" type="ORF">E4T21_09095</name>
</gene>
<organism evidence="2 3">
    <name type="scientific">Halomonas binhaiensis</name>
    <dbReference type="NCBI Taxonomy" id="2562282"/>
    <lineage>
        <taxon>Bacteria</taxon>
        <taxon>Pseudomonadati</taxon>
        <taxon>Pseudomonadota</taxon>
        <taxon>Gammaproteobacteria</taxon>
        <taxon>Oceanospirillales</taxon>
        <taxon>Halomonadaceae</taxon>
        <taxon>Halomonas</taxon>
    </lineage>
</organism>
<dbReference type="Proteomes" id="UP000324285">
    <property type="component" value="Chromosome"/>
</dbReference>
<dbReference type="AlphaFoldDB" id="A0A5C1NEJ9"/>
<dbReference type="KEGG" id="hbh:E4T21_09095"/>
<dbReference type="EMBL" id="CP038437">
    <property type="protein sequence ID" value="QEM81684.1"/>
    <property type="molecule type" value="Genomic_DNA"/>
</dbReference>
<dbReference type="CDD" id="cd00077">
    <property type="entry name" value="HDc"/>
    <property type="match status" value="1"/>
</dbReference>
<dbReference type="PANTHER" id="PTHR46246:SF1">
    <property type="entry name" value="GUANOSINE-3',5'-BIS(DIPHOSPHATE) 3'-PYROPHOSPHOHYDROLASE MESH1"/>
    <property type="match status" value="1"/>
</dbReference>
<dbReference type="GO" id="GO:0008893">
    <property type="term" value="F:guanosine-3',5'-bis(diphosphate) 3'-diphosphatase activity"/>
    <property type="evidence" value="ECO:0007669"/>
    <property type="project" value="TreeGrafter"/>
</dbReference>
<dbReference type="InterPro" id="IPR052194">
    <property type="entry name" value="MESH1"/>
</dbReference>
<accession>A0A5C1NEJ9</accession>
<dbReference type="Pfam" id="PF13328">
    <property type="entry name" value="HD_4"/>
    <property type="match status" value="1"/>
</dbReference>
<dbReference type="OrthoDB" id="9802385at2"/>
<reference evidence="2" key="1">
    <citation type="submission" date="2021-02" db="EMBL/GenBank/DDBJ databases">
        <title>Strain Y2R2, a novel species of the genus Halomonas.</title>
        <authorList>
            <person name="Huang H."/>
        </authorList>
    </citation>
    <scope>NUCLEOTIDE SEQUENCE</scope>
    <source>
        <strain evidence="2">Y2R2</strain>
    </source>
</reference>
<dbReference type="Gene3D" id="1.10.3210.10">
    <property type="entry name" value="Hypothetical protein af1432"/>
    <property type="match status" value="1"/>
</dbReference>
<evidence type="ECO:0000313" key="3">
    <source>
        <dbReference type="Proteomes" id="UP000324285"/>
    </source>
</evidence>
<dbReference type="SUPFAM" id="SSF109604">
    <property type="entry name" value="HD-domain/PDEase-like"/>
    <property type="match status" value="1"/>
</dbReference>
<proteinExistence type="predicted"/>
<sequence length="172" mass="19214">MKLMDRAALYSRAAHQAVGQQRKYTGEPYWHHPAAVAELVVQVAGVSEEMIAAAYLHDVVEDTSVTHDDIMFEFGVVISGYVLELTDHYVDPELGNRAHRKALERERLARISSQAQTIKYADLIDNTRSIVDRDPGFAKIYMAEKQALLGGMQAGDAGLYAQARALVDDFYR</sequence>
<dbReference type="InterPro" id="IPR003607">
    <property type="entry name" value="HD/PDEase_dom"/>
</dbReference>
<dbReference type="SMART" id="SM00471">
    <property type="entry name" value="HDc"/>
    <property type="match status" value="1"/>
</dbReference>
<evidence type="ECO:0000313" key="2">
    <source>
        <dbReference type="EMBL" id="QEM81684.1"/>
    </source>
</evidence>
<dbReference type="RefSeq" id="WP_149284695.1">
    <property type="nucleotide sequence ID" value="NZ_CP038437.2"/>
</dbReference>
<name>A0A5C1NEJ9_9GAMM</name>
<dbReference type="PANTHER" id="PTHR46246">
    <property type="entry name" value="GUANOSINE-3',5'-BIS(DIPHOSPHATE) 3'-PYROPHOSPHOHYDROLASE MESH1"/>
    <property type="match status" value="1"/>
</dbReference>
<evidence type="ECO:0000259" key="1">
    <source>
        <dbReference type="SMART" id="SM00471"/>
    </source>
</evidence>
<protein>
    <submittedName>
        <fullName evidence="2">HD domain-containing protein</fullName>
    </submittedName>
</protein>